<keyword evidence="2" id="KW-1185">Reference proteome</keyword>
<proteinExistence type="predicted"/>
<dbReference type="OrthoDB" id="32458at2"/>
<accession>A0A099JR11</accession>
<sequence length="144" mass="15335">MTPPNGDTVSDTFSKEEKAAMRAAAAEAKAAKAGADLEAACLAAIAELSGTDKELAETFHQLVTTHTSLAAKTWYGMPAYANNDGKVVTFFQSAAKFKVRYATIGFQPDAKLDEGTFWPTSFAVTQLTAADQKQLVELLKRAVG</sequence>
<evidence type="ECO:0000313" key="1">
    <source>
        <dbReference type="EMBL" id="KGJ80839.1"/>
    </source>
</evidence>
<dbReference type="AlphaFoldDB" id="A0A099JR11"/>
<evidence type="ECO:0000313" key="2">
    <source>
        <dbReference type="Proteomes" id="UP000029864"/>
    </source>
</evidence>
<reference evidence="1 2" key="1">
    <citation type="submission" date="2014-08" db="EMBL/GenBank/DDBJ databases">
        <authorList>
            <person name="Sisinthy S."/>
        </authorList>
    </citation>
    <scope>NUCLEOTIDE SEQUENCE [LARGE SCALE GENOMIC DNA]</scope>
    <source>
        <strain evidence="1 2">RuG17</strain>
    </source>
</reference>
<protein>
    <recommendedName>
        <fullName evidence="3">YdhG-like domain-containing protein</fullName>
    </recommendedName>
</protein>
<gene>
    <name evidence="1" type="ORF">GY21_02410</name>
</gene>
<dbReference type="Proteomes" id="UP000029864">
    <property type="component" value="Unassembled WGS sequence"/>
</dbReference>
<evidence type="ECO:0008006" key="3">
    <source>
        <dbReference type="Google" id="ProtNLM"/>
    </source>
</evidence>
<dbReference type="EMBL" id="JPXF01000005">
    <property type="protein sequence ID" value="KGJ80839.1"/>
    <property type="molecule type" value="Genomic_DNA"/>
</dbReference>
<comment type="caution">
    <text evidence="1">The sequence shown here is derived from an EMBL/GenBank/DDBJ whole genome shotgun (WGS) entry which is preliminary data.</text>
</comment>
<dbReference type="eggNOG" id="COG5646">
    <property type="taxonomic scope" value="Bacteria"/>
</dbReference>
<name>A0A099JR11_9MICO</name>
<organism evidence="1 2">
    <name type="scientific">Cryobacterium roopkundense</name>
    <dbReference type="NCBI Taxonomy" id="1001240"/>
    <lineage>
        <taxon>Bacteria</taxon>
        <taxon>Bacillati</taxon>
        <taxon>Actinomycetota</taxon>
        <taxon>Actinomycetes</taxon>
        <taxon>Micrococcales</taxon>
        <taxon>Microbacteriaceae</taxon>
        <taxon>Cryobacterium</taxon>
    </lineage>
</organism>